<reference evidence="1" key="1">
    <citation type="submission" date="2007-06" db="EMBL/GenBank/DDBJ databases">
        <title>Complete sequence of Methanococcus aeolicus Nankai-3.</title>
        <authorList>
            <consortium name="US DOE Joint Genome Institute"/>
            <person name="Copeland A."/>
            <person name="Lucas S."/>
            <person name="Lapidus A."/>
            <person name="Barry K."/>
            <person name="Glavina del Rio T."/>
            <person name="Dalin E."/>
            <person name="Tice H."/>
            <person name="Pitluck S."/>
            <person name="Chain P."/>
            <person name="Malfatti S."/>
            <person name="Shin M."/>
            <person name="Vergez L."/>
            <person name="Schmutz J."/>
            <person name="Larimer F."/>
            <person name="Land M."/>
            <person name="Hauser L."/>
            <person name="Kyrpides N."/>
            <person name="Lykidis A."/>
            <person name="Sieprawska-Lupa M."/>
            <person name="Whitman W.B."/>
            <person name="Richardson P."/>
        </authorList>
    </citation>
    <scope>NUCLEOTIDE SEQUENCE [LARGE SCALE GENOMIC DNA]</scope>
    <source>
        <strain evidence="1">Nankai-3</strain>
    </source>
</reference>
<dbReference type="STRING" id="419665.Maeo_0846"/>
<dbReference type="Pfam" id="PF09873">
    <property type="entry name" value="SepCysE"/>
    <property type="match status" value="1"/>
</dbReference>
<organism evidence="1 2">
    <name type="scientific">Methanococcus aeolicus (strain ATCC BAA-1280 / DSM 17508 / OCM 812 / Nankai-3)</name>
    <dbReference type="NCBI Taxonomy" id="419665"/>
    <lineage>
        <taxon>Archaea</taxon>
        <taxon>Methanobacteriati</taxon>
        <taxon>Methanobacteriota</taxon>
        <taxon>Methanomada group</taxon>
        <taxon>Methanococci</taxon>
        <taxon>Methanococcales</taxon>
        <taxon>Methanococcaceae</taxon>
        <taxon>Methanococcus</taxon>
    </lineage>
</organism>
<dbReference type="InterPro" id="IPR016736">
    <property type="entry name" value="MJ1481-like"/>
</dbReference>
<keyword evidence="2" id="KW-1185">Reference proteome</keyword>
<evidence type="ECO:0000313" key="2">
    <source>
        <dbReference type="Proteomes" id="UP000001106"/>
    </source>
</evidence>
<dbReference type="HOGENOM" id="CLU_108341_0_0_2"/>
<name>A6UVA6_META3</name>
<dbReference type="AlphaFoldDB" id="A6UVA6"/>
<dbReference type="KEGG" id="mae:Maeo_0846"/>
<sequence length="223" mass="25080">MDELNNSKILLKKAVGTISKIEKSKPITTATPQLINEKSWKDAEPGVINSGELKKMMYSAIEADDYLGKTAPTHKLNKEQAEEFCKILFQTKKHIDKILKEFGFEITEGAPKLNENSLYIVGNKKTLKNLKNIEPNLNIISTEGVLEPEDMKIINPKINDKALIGIEKKCNIVKNQINDLINKVNPSTVVVVVDKNNNADELIYNSAKKHWNAIKIDIETILD</sequence>
<dbReference type="EMBL" id="CP000743">
    <property type="protein sequence ID" value="ABR56428.1"/>
    <property type="molecule type" value="Genomic_DNA"/>
</dbReference>
<dbReference type="OrthoDB" id="69345at2157"/>
<protein>
    <submittedName>
        <fullName evidence="1">Uncharacterized protein</fullName>
    </submittedName>
</protein>
<proteinExistence type="predicted"/>
<gene>
    <name evidence="1" type="ordered locus">Maeo_0846</name>
</gene>
<dbReference type="eggNOG" id="arCOG04872">
    <property type="taxonomic scope" value="Archaea"/>
</dbReference>
<evidence type="ECO:0000313" key="1">
    <source>
        <dbReference type="EMBL" id="ABR56428.1"/>
    </source>
</evidence>
<dbReference type="RefSeq" id="WP_011973560.1">
    <property type="nucleotide sequence ID" value="NC_009635.1"/>
</dbReference>
<dbReference type="GeneID" id="5327667"/>
<accession>A6UVA6</accession>
<dbReference type="Proteomes" id="UP000001106">
    <property type="component" value="Chromosome"/>
</dbReference>